<dbReference type="EMBL" id="VSSQ01003951">
    <property type="protein sequence ID" value="MPM23074.1"/>
    <property type="molecule type" value="Genomic_DNA"/>
</dbReference>
<feature type="transmembrane region" description="Helical" evidence="1">
    <location>
        <begin position="60"/>
        <end position="78"/>
    </location>
</feature>
<name>A0A644YAC8_9ZZZZ</name>
<dbReference type="Pfam" id="PF04020">
    <property type="entry name" value="Phage_holin_4_2"/>
    <property type="match status" value="1"/>
</dbReference>
<evidence type="ECO:0000313" key="2">
    <source>
        <dbReference type="EMBL" id="MPM23074.1"/>
    </source>
</evidence>
<proteinExistence type="predicted"/>
<feature type="transmembrane region" description="Helical" evidence="1">
    <location>
        <begin position="90"/>
        <end position="111"/>
    </location>
</feature>
<evidence type="ECO:0008006" key="3">
    <source>
        <dbReference type="Google" id="ProtNLM"/>
    </source>
</evidence>
<keyword evidence="1" id="KW-0472">Membrane</keyword>
<accession>A0A644YAC8</accession>
<sequence>MTRLFLKYYSIIFSVLIVSTAFGGVSIRSTPALLLLGFALLAVNLVLKPIFLLIALPLNILTFGLFGLLINMLTIKIADSFVPGVHIEGFLITLAVAFVITVFNHMLLGTIGTHSKRVV</sequence>
<dbReference type="PANTHER" id="PTHR37309:SF1">
    <property type="entry name" value="SLR0284 PROTEIN"/>
    <property type="match status" value="1"/>
</dbReference>
<keyword evidence="1" id="KW-1133">Transmembrane helix</keyword>
<dbReference type="AlphaFoldDB" id="A0A644YAC8"/>
<comment type="caution">
    <text evidence="2">The sequence shown here is derived from an EMBL/GenBank/DDBJ whole genome shotgun (WGS) entry which is preliminary data.</text>
</comment>
<keyword evidence="1" id="KW-0812">Transmembrane</keyword>
<organism evidence="2">
    <name type="scientific">bioreactor metagenome</name>
    <dbReference type="NCBI Taxonomy" id="1076179"/>
    <lineage>
        <taxon>unclassified sequences</taxon>
        <taxon>metagenomes</taxon>
        <taxon>ecological metagenomes</taxon>
    </lineage>
</organism>
<feature type="transmembrane region" description="Helical" evidence="1">
    <location>
        <begin position="32"/>
        <end position="54"/>
    </location>
</feature>
<reference evidence="2" key="1">
    <citation type="submission" date="2019-08" db="EMBL/GenBank/DDBJ databases">
        <authorList>
            <person name="Kucharzyk K."/>
            <person name="Murdoch R.W."/>
            <person name="Higgins S."/>
            <person name="Loffler F."/>
        </authorList>
    </citation>
    <scope>NUCLEOTIDE SEQUENCE</scope>
</reference>
<dbReference type="InterPro" id="IPR007165">
    <property type="entry name" value="Phage_holin_4_2"/>
</dbReference>
<feature type="transmembrane region" description="Helical" evidence="1">
    <location>
        <begin position="6"/>
        <end position="25"/>
    </location>
</feature>
<protein>
    <recommendedName>
        <fullName evidence="3">Phage holin family protein</fullName>
    </recommendedName>
</protein>
<gene>
    <name evidence="2" type="ORF">SDC9_69537</name>
</gene>
<evidence type="ECO:0000256" key="1">
    <source>
        <dbReference type="SAM" id="Phobius"/>
    </source>
</evidence>
<dbReference type="PANTHER" id="PTHR37309">
    <property type="entry name" value="SLR0284 PROTEIN"/>
    <property type="match status" value="1"/>
</dbReference>